<name>A0A176K1X0_9BACT</name>
<dbReference type="EMBL" id="JFHK01000005">
    <property type="protein sequence ID" value="OAA31111.1"/>
    <property type="molecule type" value="Genomic_DNA"/>
</dbReference>
<accession>A0A176K1X0</accession>
<dbReference type="AlphaFoldDB" id="A0A176K1X0"/>
<evidence type="ECO:0000313" key="3">
    <source>
        <dbReference type="Proteomes" id="UP000077339"/>
    </source>
</evidence>
<feature type="transmembrane region" description="Helical" evidence="1">
    <location>
        <begin position="7"/>
        <end position="25"/>
    </location>
</feature>
<evidence type="ECO:0000313" key="2">
    <source>
        <dbReference type="EMBL" id="OAA31111.1"/>
    </source>
</evidence>
<organism evidence="2 3">
    <name type="scientific">Kosmotoga arenicorallina S304</name>
    <dbReference type="NCBI Taxonomy" id="1453497"/>
    <lineage>
        <taxon>Bacteria</taxon>
        <taxon>Thermotogati</taxon>
        <taxon>Thermotogota</taxon>
        <taxon>Thermotogae</taxon>
        <taxon>Kosmotogales</taxon>
        <taxon>Kosmotogaceae</taxon>
        <taxon>Kosmotoga</taxon>
    </lineage>
</organism>
<dbReference type="STRING" id="1453497.AT15_09050"/>
<keyword evidence="1" id="KW-1133">Transmembrane helix</keyword>
<dbReference type="RefSeq" id="WP_068346960.1">
    <property type="nucleotide sequence ID" value="NZ_JFHK01000005.1"/>
</dbReference>
<sequence length="187" mass="22116">MSEKKVMLLLIVVTAVIAVCVFIWYSNSAQKPEQAYRVLFEYHSFLSDVMESDYLFKRESTKYTFDSYKSDHKKESEILYKKVRKLLYKPGEYKAVFLTYYKGELDKIGYAQVVDYWARGGKTCGIATRILEYNSEEDHLIMLVKSSCKDGIQIIRELQEPRRYYLKKTLFGWKIDWLKSMADIVNN</sequence>
<keyword evidence="3" id="KW-1185">Reference proteome</keyword>
<dbReference type="Proteomes" id="UP000077339">
    <property type="component" value="Unassembled WGS sequence"/>
</dbReference>
<dbReference type="PATRIC" id="fig|1453497.3.peg.1795"/>
<protein>
    <submittedName>
        <fullName evidence="2">Uncharacterized protein</fullName>
    </submittedName>
</protein>
<dbReference type="OrthoDB" id="49057at2"/>
<keyword evidence="1" id="KW-0472">Membrane</keyword>
<comment type="caution">
    <text evidence="2">The sequence shown here is derived from an EMBL/GenBank/DDBJ whole genome shotgun (WGS) entry which is preliminary data.</text>
</comment>
<reference evidence="2 3" key="1">
    <citation type="submission" date="2014-02" db="EMBL/GenBank/DDBJ databases">
        <title>Kosmotoga genome sequencing.</title>
        <authorList>
            <person name="Pollo S.M."/>
            <person name="Charchuk R."/>
            <person name="Nesbo C.L."/>
        </authorList>
    </citation>
    <scope>NUCLEOTIDE SEQUENCE [LARGE SCALE GENOMIC DNA]</scope>
    <source>
        <strain evidence="2 3">S304</strain>
    </source>
</reference>
<proteinExistence type="predicted"/>
<gene>
    <name evidence="2" type="ORF">AT15_09050</name>
</gene>
<evidence type="ECO:0000256" key="1">
    <source>
        <dbReference type="SAM" id="Phobius"/>
    </source>
</evidence>
<keyword evidence="1" id="KW-0812">Transmembrane</keyword>